<proteinExistence type="predicted"/>
<dbReference type="Proteomes" id="UP000887579">
    <property type="component" value="Unplaced"/>
</dbReference>
<accession>A0AC34G2G2</accession>
<reference evidence="2" key="1">
    <citation type="submission" date="2022-11" db="UniProtKB">
        <authorList>
            <consortium name="WormBaseParasite"/>
        </authorList>
    </citation>
    <scope>IDENTIFICATION</scope>
</reference>
<dbReference type="WBParaSite" id="ES5_v2.g23756.t1">
    <property type="protein sequence ID" value="ES5_v2.g23756.t1"/>
    <property type="gene ID" value="ES5_v2.g23756"/>
</dbReference>
<evidence type="ECO:0000313" key="1">
    <source>
        <dbReference type="Proteomes" id="UP000887579"/>
    </source>
</evidence>
<evidence type="ECO:0000313" key="2">
    <source>
        <dbReference type="WBParaSite" id="ES5_v2.g23756.t1"/>
    </source>
</evidence>
<name>A0AC34G2G2_9BILA</name>
<organism evidence="1 2">
    <name type="scientific">Panagrolaimus sp. ES5</name>
    <dbReference type="NCBI Taxonomy" id="591445"/>
    <lineage>
        <taxon>Eukaryota</taxon>
        <taxon>Metazoa</taxon>
        <taxon>Ecdysozoa</taxon>
        <taxon>Nematoda</taxon>
        <taxon>Chromadorea</taxon>
        <taxon>Rhabditida</taxon>
        <taxon>Tylenchina</taxon>
        <taxon>Panagrolaimomorpha</taxon>
        <taxon>Panagrolaimoidea</taxon>
        <taxon>Panagrolaimidae</taxon>
        <taxon>Panagrolaimus</taxon>
    </lineage>
</organism>
<protein>
    <submittedName>
        <fullName evidence="2">Serpentine receptor class gamma</fullName>
    </submittedName>
</protein>
<sequence length="304" mass="35278">MTVKATDYIRWCIILPFFIIHISVTVFILKKMLKGKFPYRSTFFKLYLLVSVSDIMNVIVPFIGMKMLLIDDLKPWLQANLWYNRTNYVLSGFSFFNQCIIHTAIAINRAWNAFFIIPRVSFLTKVGSIGIWFLPIIPLFVLIPRYGAPASYFLGADNEIHPKYDNVEIQVYTSTSASIIILITSTTSLFLAIATIFRYRYLIYHAKFNQKMLLDVRLFMQAFLLFIIQLLFAAHYIMVIIAATQKMPSLQQFALDYYIWINDVFCLLNPIALLVVSKTIRFDFFDFIFSKQMTGISVQVSSIS</sequence>